<keyword evidence="4" id="KW-1185">Reference proteome</keyword>
<dbReference type="Proteomes" id="UP001396898">
    <property type="component" value="Unassembled WGS sequence"/>
</dbReference>
<feature type="region of interest" description="Disordered" evidence="1">
    <location>
        <begin position="68"/>
        <end position="126"/>
    </location>
</feature>
<feature type="transmembrane region" description="Helical" evidence="2">
    <location>
        <begin position="164"/>
        <end position="183"/>
    </location>
</feature>
<protein>
    <submittedName>
        <fullName evidence="3">Uncharacterized protein</fullName>
    </submittedName>
</protein>
<keyword evidence="2" id="KW-0472">Membrane</keyword>
<keyword evidence="2" id="KW-0812">Transmembrane</keyword>
<name>A0ABR1RF91_9PEZI</name>
<organism evidence="3 4">
    <name type="scientific">Apiospora marii</name>
    <dbReference type="NCBI Taxonomy" id="335849"/>
    <lineage>
        <taxon>Eukaryota</taxon>
        <taxon>Fungi</taxon>
        <taxon>Dikarya</taxon>
        <taxon>Ascomycota</taxon>
        <taxon>Pezizomycotina</taxon>
        <taxon>Sordariomycetes</taxon>
        <taxon>Xylariomycetidae</taxon>
        <taxon>Amphisphaeriales</taxon>
        <taxon>Apiosporaceae</taxon>
        <taxon>Apiospora</taxon>
    </lineage>
</organism>
<feature type="compositionally biased region" description="Basic and acidic residues" evidence="1">
    <location>
        <begin position="298"/>
        <end position="315"/>
    </location>
</feature>
<keyword evidence="2" id="KW-1133">Transmembrane helix</keyword>
<sequence>MASPAEKAQAPLRIVAAATFLPAFALCIAHGARSGSPVPAVGLVPLAFSGGLSVFQLVRLRRYNKQDQKRKQSVVRRPSQQQLLPRDNEAAEAAQETQTPELEQQRQQGDGERGGEEGDDEATQQPRNPILTFFADTVLAAALMVVLVFTWIQKGDSAELAMLAAYATIPLLVNFFIHIYLAVRELSRGLAIPALIQYLAWQVVPGACPDCGRHLRPASTPAMPWFATNPSSTSPSPYASSPTSPSGGGGLFSAFKMPPSMKAWKSQGPRGGNGSGRPAFLPPWFPGQQRYADLTDEDGGRETPHPHNGAAERRASAGGADATDEPGAAAEELVAPYRDDPEAAGEPSTVTVPSDLLAEPEEVTVVSKKKKRSQGSVDQGSSSRVWES</sequence>
<accession>A0ABR1RF91</accession>
<evidence type="ECO:0000256" key="2">
    <source>
        <dbReference type="SAM" id="Phobius"/>
    </source>
</evidence>
<feature type="compositionally biased region" description="Polar residues" evidence="1">
    <location>
        <begin position="374"/>
        <end position="388"/>
    </location>
</feature>
<feature type="transmembrane region" description="Helical" evidence="2">
    <location>
        <begin position="38"/>
        <end position="60"/>
    </location>
</feature>
<feature type="region of interest" description="Disordered" evidence="1">
    <location>
        <begin position="230"/>
        <end position="388"/>
    </location>
</feature>
<evidence type="ECO:0000256" key="1">
    <source>
        <dbReference type="SAM" id="MobiDB-lite"/>
    </source>
</evidence>
<comment type="caution">
    <text evidence="3">The sequence shown here is derived from an EMBL/GenBank/DDBJ whole genome shotgun (WGS) entry which is preliminary data.</text>
</comment>
<dbReference type="EMBL" id="JAQQWI010000016">
    <property type="protein sequence ID" value="KAK8009130.1"/>
    <property type="molecule type" value="Genomic_DNA"/>
</dbReference>
<reference evidence="3 4" key="1">
    <citation type="submission" date="2023-01" db="EMBL/GenBank/DDBJ databases">
        <title>Analysis of 21 Apiospora genomes using comparative genomics revels a genus with tremendous synthesis potential of carbohydrate active enzymes and secondary metabolites.</title>
        <authorList>
            <person name="Sorensen T."/>
        </authorList>
    </citation>
    <scope>NUCLEOTIDE SEQUENCE [LARGE SCALE GENOMIC DNA]</scope>
    <source>
        <strain evidence="3 4">CBS 20057</strain>
    </source>
</reference>
<evidence type="ECO:0000313" key="4">
    <source>
        <dbReference type="Proteomes" id="UP001396898"/>
    </source>
</evidence>
<feature type="transmembrane region" description="Helical" evidence="2">
    <location>
        <begin position="130"/>
        <end position="152"/>
    </location>
</feature>
<feature type="compositionally biased region" description="Low complexity" evidence="1">
    <location>
        <begin position="91"/>
        <end position="108"/>
    </location>
</feature>
<evidence type="ECO:0000313" key="3">
    <source>
        <dbReference type="EMBL" id="KAK8009130.1"/>
    </source>
</evidence>
<gene>
    <name evidence="3" type="ORF">PG991_011681</name>
</gene>
<feature type="transmembrane region" description="Helical" evidence="2">
    <location>
        <begin position="12"/>
        <end position="32"/>
    </location>
</feature>
<proteinExistence type="predicted"/>
<feature type="compositionally biased region" description="Low complexity" evidence="1">
    <location>
        <begin position="230"/>
        <end position="245"/>
    </location>
</feature>